<reference evidence="3" key="1">
    <citation type="submission" date="2016-10" db="EMBL/GenBank/DDBJ databases">
        <authorList>
            <person name="de Groot N.N."/>
        </authorList>
    </citation>
    <scope>NUCLEOTIDE SEQUENCE [LARGE SCALE GENOMIC DNA]</scope>
    <source>
        <strain evidence="3">DSM 15758</strain>
    </source>
</reference>
<dbReference type="OrthoDB" id="9757940at2"/>
<dbReference type="Gene3D" id="3.30.70.1430">
    <property type="entry name" value="Multidrug efflux transporter AcrB pore domain"/>
    <property type="match status" value="2"/>
</dbReference>
<feature type="transmembrane region" description="Helical" evidence="1">
    <location>
        <begin position="428"/>
        <end position="451"/>
    </location>
</feature>
<dbReference type="SUPFAM" id="SSF82866">
    <property type="entry name" value="Multidrug efflux transporter AcrB transmembrane domain"/>
    <property type="match status" value="2"/>
</dbReference>
<dbReference type="InterPro" id="IPR027463">
    <property type="entry name" value="AcrB_DN_DC_subdom"/>
</dbReference>
<dbReference type="GO" id="GO:0042910">
    <property type="term" value="F:xenobiotic transmembrane transporter activity"/>
    <property type="evidence" value="ECO:0007669"/>
    <property type="project" value="TreeGrafter"/>
</dbReference>
<dbReference type="PANTHER" id="PTHR32063">
    <property type="match status" value="1"/>
</dbReference>
<comment type="caution">
    <text evidence="2">The sequence shown here is derived from an EMBL/GenBank/DDBJ whole genome shotgun (WGS) entry which is preliminary data.</text>
</comment>
<feature type="transmembrane region" description="Helical" evidence="1">
    <location>
        <begin position="966"/>
        <end position="988"/>
    </location>
</feature>
<proteinExistence type="predicted"/>
<keyword evidence="1" id="KW-0472">Membrane</keyword>
<evidence type="ECO:0000313" key="2">
    <source>
        <dbReference type="EMBL" id="SCZ48979.1"/>
    </source>
</evidence>
<feature type="transmembrane region" description="Helical" evidence="1">
    <location>
        <begin position="912"/>
        <end position="933"/>
    </location>
</feature>
<dbReference type="PRINTS" id="PR00702">
    <property type="entry name" value="ACRIFLAVINRP"/>
</dbReference>
<feature type="transmembrane region" description="Helical" evidence="1">
    <location>
        <begin position="386"/>
        <end position="407"/>
    </location>
</feature>
<protein>
    <submittedName>
        <fullName evidence="2">Multidrug efflux pump subunit AcrB</fullName>
    </submittedName>
</protein>
<dbReference type="SUPFAM" id="SSF82714">
    <property type="entry name" value="Multidrug efflux transporter AcrB TolC docking domain, DN and DC subdomains"/>
    <property type="match status" value="2"/>
</dbReference>
<organism evidence="2 3">
    <name type="scientific">Pseudomonas oryzihabitans</name>
    <dbReference type="NCBI Taxonomy" id="47885"/>
    <lineage>
        <taxon>Bacteria</taxon>
        <taxon>Pseudomonadati</taxon>
        <taxon>Pseudomonadota</taxon>
        <taxon>Gammaproteobacteria</taxon>
        <taxon>Pseudomonadales</taxon>
        <taxon>Pseudomonadaceae</taxon>
        <taxon>Pseudomonas</taxon>
    </lineage>
</organism>
<dbReference type="Gene3D" id="3.30.2090.10">
    <property type="entry name" value="Multidrug efflux transporter AcrB TolC docking domain, DN and DC subdomains"/>
    <property type="match status" value="2"/>
</dbReference>
<dbReference type="Gene3D" id="3.30.70.1440">
    <property type="entry name" value="Multidrug efflux transporter AcrB pore domain"/>
    <property type="match status" value="1"/>
</dbReference>
<name>A0A1G5PIV2_9PSED</name>
<dbReference type="SUPFAM" id="SSF82693">
    <property type="entry name" value="Multidrug efflux transporter AcrB pore domain, PN1, PN2, PC1 and PC2 subdomains"/>
    <property type="match status" value="2"/>
</dbReference>
<feature type="transmembrane region" description="Helical" evidence="1">
    <location>
        <begin position="463"/>
        <end position="490"/>
    </location>
</feature>
<sequence length="1020" mass="108005">MSLSTAALARPRFTLLTMLALVLVGLWLALDFPSTEEPPVTIRTATVLSMAPGANVERVEQLVARPTEEAILGLPEVKRVKTTVRPGFAFTYVELDAAVSPARLPEVWQRLRTRMNQLQPQLPAGTLGPLVDDEFGRVAVLTLGLTGPDYQAGELRQYARTMRDDLLKVPGVERVSLHGVRDEQVQIVLDVAAMAAKGLSPSVVERAVASRNVVAAAGFMDIGGAEISLTVSGDARTPADLGTTPIALPQGGTVLLKNIARIERTPQDPPLSGAFVDGTPAAVIAVSMDPGLNVVSFAKSLRAQVQNLESQLPVGMSLVPITDQAQIVTKQLTQVGQVFLETTLIVMAVVVLFLGLRTGLIVGAIVPTTVLGTLAIMKLLNIDLHIISVGAIIIALGLFVDNAIVVAEDMERRLALGEPRDQAAAEAGRTMLVPLLVSSLAIILTFMPLVLSKTETGEYLRSMGIVMAIALLLSLVLAVTVTPLLCQYFAKHHAELSRTARAVESLTAWYRGKVRWVLGHKTLYIGTMVALLVAAGWLFTKVPSELMPASERRQLQMAIELAPHASPRHTLETTAAISRALADKNAFPEIASAAVYMGDGGPRFILALNPPTPAAHRAYAVLTLAPDVTHAAAIDSLRTGLGQRFPELRLDPKRFSMGSSDAGTAVFRITASDATSHYAAAEALEAALRAIPGIGEVHNDAERFIQQLDVRVDQVKAQAAGVSSSDIARSLDQVLSGATISHFREGDTVLPVVLRGDAAWRTRIEQLPALPIQKADGSGSVPLGQVATVQLTPQPSVIQRYNQERAITVTAKHTKLTAQGVADSVQSTLQQLQAPGDTTGSVRVALGGEIEESASANGAIAQLLPVCVVAMFILFVWQFESVRKSLIVLASIPFVSIGAALALIATGTTLTFVGTLGLLALAGIIVNNAVLLLDAIEEARRSGMPAAEAIEDAASKRLRPIVMTKMVCILGLVPLWLFGGAVWTSLAVVMMGGLALGTLITLGLIPALYAAAYRVAPPNA</sequence>
<feature type="transmembrane region" description="Helical" evidence="1">
    <location>
        <begin position="859"/>
        <end position="879"/>
    </location>
</feature>
<dbReference type="Pfam" id="PF00873">
    <property type="entry name" value="ACR_tran"/>
    <property type="match status" value="1"/>
</dbReference>
<keyword evidence="1" id="KW-0812">Transmembrane</keyword>
<dbReference type="Gene3D" id="1.20.1640.10">
    <property type="entry name" value="Multidrug efflux transporter AcrB transmembrane domain"/>
    <property type="match status" value="2"/>
</dbReference>
<feature type="transmembrane region" description="Helical" evidence="1">
    <location>
        <begin position="361"/>
        <end position="380"/>
    </location>
</feature>
<feature type="transmembrane region" description="Helical" evidence="1">
    <location>
        <begin position="886"/>
        <end position="906"/>
    </location>
</feature>
<dbReference type="InterPro" id="IPR001036">
    <property type="entry name" value="Acrflvin-R"/>
</dbReference>
<gene>
    <name evidence="2" type="ORF">SAMN05216279_1444</name>
</gene>
<accession>A0A1G5PIV2</accession>
<evidence type="ECO:0000256" key="1">
    <source>
        <dbReference type="SAM" id="Phobius"/>
    </source>
</evidence>
<keyword evidence="1" id="KW-1133">Transmembrane helix</keyword>
<dbReference type="PANTHER" id="PTHR32063:SF18">
    <property type="entry name" value="CATION EFFLUX SYSTEM PROTEIN"/>
    <property type="match status" value="1"/>
</dbReference>
<dbReference type="EMBL" id="FMWB01000044">
    <property type="protein sequence ID" value="SCZ48979.1"/>
    <property type="molecule type" value="Genomic_DNA"/>
</dbReference>
<evidence type="ECO:0000313" key="3">
    <source>
        <dbReference type="Proteomes" id="UP000183046"/>
    </source>
</evidence>
<dbReference type="RefSeq" id="WP_074585501.1">
    <property type="nucleotide sequence ID" value="NZ_FMWB01000044.1"/>
</dbReference>
<feature type="transmembrane region" description="Helical" evidence="1">
    <location>
        <begin position="994"/>
        <end position="1016"/>
    </location>
</feature>
<dbReference type="AlphaFoldDB" id="A0A1G5PIV2"/>
<dbReference type="GO" id="GO:0005886">
    <property type="term" value="C:plasma membrane"/>
    <property type="evidence" value="ECO:0007669"/>
    <property type="project" value="TreeGrafter"/>
</dbReference>
<dbReference type="Proteomes" id="UP000183046">
    <property type="component" value="Unassembled WGS sequence"/>
</dbReference>
<feature type="transmembrane region" description="Helical" evidence="1">
    <location>
        <begin position="335"/>
        <end position="354"/>
    </location>
</feature>
<dbReference type="Gene3D" id="3.30.70.1320">
    <property type="entry name" value="Multidrug efflux transporter AcrB pore domain like"/>
    <property type="match status" value="1"/>
</dbReference>
<feature type="transmembrane region" description="Helical" evidence="1">
    <location>
        <begin position="522"/>
        <end position="540"/>
    </location>
</feature>